<evidence type="ECO:0000256" key="1">
    <source>
        <dbReference type="ARBA" id="ARBA00004418"/>
    </source>
</evidence>
<keyword evidence="3" id="KW-0574">Periplasm</keyword>
<dbReference type="PANTHER" id="PTHR43649">
    <property type="entry name" value="ARABINOSE-BINDING PROTEIN-RELATED"/>
    <property type="match status" value="1"/>
</dbReference>
<comment type="similarity">
    <text evidence="2">Belongs to the bacterial solute-binding protein 1 family.</text>
</comment>
<evidence type="ECO:0000313" key="6">
    <source>
        <dbReference type="Proteomes" id="UP001477870"/>
    </source>
</evidence>
<feature type="signal peptide" evidence="4">
    <location>
        <begin position="1"/>
        <end position="38"/>
    </location>
</feature>
<protein>
    <submittedName>
        <fullName evidence="5">Extracellular solute-binding protein</fullName>
    </submittedName>
</protein>
<dbReference type="SUPFAM" id="SSF53850">
    <property type="entry name" value="Periplasmic binding protein-like II"/>
    <property type="match status" value="1"/>
</dbReference>
<sequence>MNPKEILGGKKMQATKMRYIIGCMVTSLIASIAGSASAQSIEFFQTKPEAVVMMNALIADFEAEYPDIHVTQVQTPEPDTVLRSRIVRGNLPDLIALGGDRTFADLAEAGVLMELSDTPLLDSIQPTYLEMLNDLHGEDGQYGIPYTANANTVLYNTEIFAENGWSVPTTWTEFIALAEDAKSKGVTPLYLTFLDQWTTMIPFNAIAANIQPAGFIAARRAGDSTFASAYASLPEKMSALLTYGQNDIFGRSYDDGNRAMAQGEAAMLLQGPWAIPAIRSFNPNAPMGTFAFPVTDDANANKLVSGVDTVLAISRQTPNVKAARSFIEFLLRPENAVRFIDDQKQFSAIEGVIQKDPIFSSLIPFFEQGRITSFPDHYFPAGMQVDTLVQEFLLDPVGVDLLARLDKEWDLVAAR</sequence>
<proteinExistence type="inferred from homology"/>
<evidence type="ECO:0000256" key="2">
    <source>
        <dbReference type="ARBA" id="ARBA00008520"/>
    </source>
</evidence>
<evidence type="ECO:0000313" key="5">
    <source>
        <dbReference type="EMBL" id="MEM5500899.1"/>
    </source>
</evidence>
<name>A0ABU9T439_9HYPH</name>
<keyword evidence="4" id="KW-0732">Signal</keyword>
<evidence type="ECO:0000256" key="4">
    <source>
        <dbReference type="SAM" id="SignalP"/>
    </source>
</evidence>
<accession>A0ABU9T439</accession>
<dbReference type="Proteomes" id="UP001477870">
    <property type="component" value="Unassembled WGS sequence"/>
</dbReference>
<dbReference type="EMBL" id="JBBMQO010000002">
    <property type="protein sequence ID" value="MEM5500899.1"/>
    <property type="molecule type" value="Genomic_DNA"/>
</dbReference>
<gene>
    <name evidence="5" type="ORF">WNY59_04790</name>
</gene>
<dbReference type="Pfam" id="PF01547">
    <property type="entry name" value="SBP_bac_1"/>
    <property type="match status" value="1"/>
</dbReference>
<organism evidence="5 6">
    <name type="scientific">Ahrensia kielensis</name>
    <dbReference type="NCBI Taxonomy" id="76980"/>
    <lineage>
        <taxon>Bacteria</taxon>
        <taxon>Pseudomonadati</taxon>
        <taxon>Pseudomonadota</taxon>
        <taxon>Alphaproteobacteria</taxon>
        <taxon>Hyphomicrobiales</taxon>
        <taxon>Ahrensiaceae</taxon>
        <taxon>Ahrensia</taxon>
    </lineage>
</organism>
<dbReference type="InterPro" id="IPR006059">
    <property type="entry name" value="SBP"/>
</dbReference>
<comment type="caution">
    <text evidence="5">The sequence shown here is derived from an EMBL/GenBank/DDBJ whole genome shotgun (WGS) entry which is preliminary data.</text>
</comment>
<feature type="chain" id="PRO_5045531375" evidence="4">
    <location>
        <begin position="39"/>
        <end position="415"/>
    </location>
</feature>
<evidence type="ECO:0000256" key="3">
    <source>
        <dbReference type="ARBA" id="ARBA00022764"/>
    </source>
</evidence>
<keyword evidence="6" id="KW-1185">Reference proteome</keyword>
<dbReference type="RefSeq" id="WP_342847274.1">
    <property type="nucleotide sequence ID" value="NZ_JBBMQO010000002.1"/>
</dbReference>
<reference evidence="5 6" key="1">
    <citation type="submission" date="2024-03" db="EMBL/GenBank/DDBJ databases">
        <title>Community enrichment and isolation of bacterial strains for fucoidan degradation.</title>
        <authorList>
            <person name="Sichert A."/>
        </authorList>
    </citation>
    <scope>NUCLEOTIDE SEQUENCE [LARGE SCALE GENOMIC DNA]</scope>
    <source>
        <strain evidence="5 6">AS62</strain>
    </source>
</reference>
<dbReference type="InterPro" id="IPR050490">
    <property type="entry name" value="Bact_solute-bd_prot1"/>
</dbReference>
<comment type="subcellular location">
    <subcellularLocation>
        <location evidence="1">Periplasm</location>
    </subcellularLocation>
</comment>
<dbReference type="Gene3D" id="3.40.190.10">
    <property type="entry name" value="Periplasmic binding protein-like II"/>
    <property type="match status" value="2"/>
</dbReference>